<dbReference type="GO" id="GO:0008270">
    <property type="term" value="F:zinc ion binding"/>
    <property type="evidence" value="ECO:0007669"/>
    <property type="project" value="UniProtKB-KW"/>
</dbReference>
<evidence type="ECO:0000313" key="4">
    <source>
        <dbReference type="Proteomes" id="UP000036987"/>
    </source>
</evidence>
<keyword evidence="1" id="KW-0479">Metal-binding</keyword>
<gene>
    <name evidence="3" type="ORF">ZOSMA_166G00300</name>
</gene>
<dbReference type="OMA" id="NTCCTCD"/>
<organism evidence="3 4">
    <name type="scientific">Zostera marina</name>
    <name type="common">Eelgrass</name>
    <dbReference type="NCBI Taxonomy" id="29655"/>
    <lineage>
        <taxon>Eukaryota</taxon>
        <taxon>Viridiplantae</taxon>
        <taxon>Streptophyta</taxon>
        <taxon>Embryophyta</taxon>
        <taxon>Tracheophyta</taxon>
        <taxon>Spermatophyta</taxon>
        <taxon>Magnoliopsida</taxon>
        <taxon>Liliopsida</taxon>
        <taxon>Zosteraceae</taxon>
        <taxon>Zostera</taxon>
    </lineage>
</organism>
<sequence>MQQTTGGDGDDRNDQKQKGTAEVPTWMPLFLKTTFFEPCEEHKGLKKCEMNTYCIDCNARMCQQCISFRKSKNCLEQHKHLQIRRYVYQNVVNIPDIQRFFDSSKIQQFTVNGAKVVHLNPKAKINGKGVNGGKEGNYRACEICKRNISEPNRFCCLACKVLFRNFDQNIRVHLQECASNITSTPSSLPSPELNAVMEIPTEKTQQEPCAVVTYRHRFRRNNRRKSSPKRSPFF</sequence>
<dbReference type="AlphaFoldDB" id="A0A0K9PTG1"/>
<reference evidence="4" key="1">
    <citation type="journal article" date="2016" name="Nature">
        <title>The genome of the seagrass Zostera marina reveals angiosperm adaptation to the sea.</title>
        <authorList>
            <person name="Olsen J.L."/>
            <person name="Rouze P."/>
            <person name="Verhelst B."/>
            <person name="Lin Y.-C."/>
            <person name="Bayer T."/>
            <person name="Collen J."/>
            <person name="Dattolo E."/>
            <person name="De Paoli E."/>
            <person name="Dittami S."/>
            <person name="Maumus F."/>
            <person name="Michel G."/>
            <person name="Kersting A."/>
            <person name="Lauritano C."/>
            <person name="Lohaus R."/>
            <person name="Toepel M."/>
            <person name="Tonon T."/>
            <person name="Vanneste K."/>
            <person name="Amirebrahimi M."/>
            <person name="Brakel J."/>
            <person name="Bostroem C."/>
            <person name="Chovatia M."/>
            <person name="Grimwood J."/>
            <person name="Jenkins J.W."/>
            <person name="Jueterbock A."/>
            <person name="Mraz A."/>
            <person name="Stam W.T."/>
            <person name="Tice H."/>
            <person name="Bornberg-Bauer E."/>
            <person name="Green P.J."/>
            <person name="Pearson G.A."/>
            <person name="Procaccini G."/>
            <person name="Duarte C.M."/>
            <person name="Schmutz J."/>
            <person name="Reusch T.B.H."/>
            <person name="Van de Peer Y."/>
        </authorList>
    </citation>
    <scope>NUCLEOTIDE SEQUENCE [LARGE SCALE GENOMIC DNA]</scope>
    <source>
        <strain evidence="4">cv. Finnish</strain>
    </source>
</reference>
<dbReference type="PANTHER" id="PTHR31065">
    <property type="entry name" value="PLATZ TRANSCRIPTION FACTOR FAMILY PROTEIN"/>
    <property type="match status" value="1"/>
</dbReference>
<proteinExistence type="predicted"/>
<dbReference type="InterPro" id="IPR000315">
    <property type="entry name" value="Znf_B-box"/>
</dbReference>
<dbReference type="Pfam" id="PF04640">
    <property type="entry name" value="PLATZ"/>
    <property type="match status" value="1"/>
</dbReference>
<dbReference type="PANTHER" id="PTHR31065:SF90">
    <property type="entry name" value="(WILD MALAYSIAN BANANA) HYPOTHETICAL PROTEIN"/>
    <property type="match status" value="1"/>
</dbReference>
<dbReference type="PROSITE" id="PS50119">
    <property type="entry name" value="ZF_BBOX"/>
    <property type="match status" value="1"/>
</dbReference>
<evidence type="ECO:0000259" key="2">
    <source>
        <dbReference type="PROSITE" id="PS50119"/>
    </source>
</evidence>
<keyword evidence="1" id="KW-0863">Zinc-finger</keyword>
<keyword evidence="1" id="KW-0862">Zinc</keyword>
<comment type="caution">
    <text evidence="3">The sequence shown here is derived from an EMBL/GenBank/DDBJ whole genome shotgun (WGS) entry which is preliminary data.</text>
</comment>
<dbReference type="InterPro" id="IPR006734">
    <property type="entry name" value="PLATZ"/>
</dbReference>
<protein>
    <submittedName>
        <fullName evidence="3">PLATZ transcription factor family protein</fullName>
    </submittedName>
</protein>
<keyword evidence="4" id="KW-1185">Reference proteome</keyword>
<feature type="domain" description="B box-type" evidence="2">
    <location>
        <begin position="39"/>
        <end position="83"/>
    </location>
</feature>
<accession>A0A0K9PTG1</accession>
<dbReference type="Proteomes" id="UP000036987">
    <property type="component" value="Unassembled WGS sequence"/>
</dbReference>
<dbReference type="OrthoDB" id="724537at2759"/>
<dbReference type="EMBL" id="LFYR01000636">
    <property type="protein sequence ID" value="KMZ72333.1"/>
    <property type="molecule type" value="Genomic_DNA"/>
</dbReference>
<evidence type="ECO:0000313" key="3">
    <source>
        <dbReference type="EMBL" id="KMZ72333.1"/>
    </source>
</evidence>
<name>A0A0K9PTG1_ZOSMR</name>
<evidence type="ECO:0000256" key="1">
    <source>
        <dbReference type="PROSITE-ProRule" id="PRU00024"/>
    </source>
</evidence>